<gene>
    <name evidence="1" type="ORF">DXN05_08060</name>
</gene>
<dbReference type="EMBL" id="QTJU01000002">
    <property type="protein sequence ID" value="RFM28727.1"/>
    <property type="molecule type" value="Genomic_DNA"/>
</dbReference>
<keyword evidence="2" id="KW-1185">Reference proteome</keyword>
<organism evidence="1 2">
    <name type="scientific">Deminuibacter soli</name>
    <dbReference type="NCBI Taxonomy" id="2291815"/>
    <lineage>
        <taxon>Bacteria</taxon>
        <taxon>Pseudomonadati</taxon>
        <taxon>Bacteroidota</taxon>
        <taxon>Chitinophagia</taxon>
        <taxon>Chitinophagales</taxon>
        <taxon>Chitinophagaceae</taxon>
        <taxon>Deminuibacter</taxon>
    </lineage>
</organism>
<evidence type="ECO:0000313" key="1">
    <source>
        <dbReference type="EMBL" id="RFM28727.1"/>
    </source>
</evidence>
<dbReference type="OrthoDB" id="674774at2"/>
<dbReference type="AlphaFoldDB" id="A0A3E1NLC9"/>
<comment type="caution">
    <text evidence="1">The sequence shown here is derived from an EMBL/GenBank/DDBJ whole genome shotgun (WGS) entry which is preliminary data.</text>
</comment>
<proteinExistence type="predicted"/>
<reference evidence="1 2" key="1">
    <citation type="submission" date="2018-08" db="EMBL/GenBank/DDBJ databases">
        <title>Chitinophagaceae sp. K23C18032701, a novel bacterium isolated from forest soil.</title>
        <authorList>
            <person name="Wang C."/>
        </authorList>
    </citation>
    <scope>NUCLEOTIDE SEQUENCE [LARGE SCALE GENOMIC DNA]</scope>
    <source>
        <strain evidence="1 2">K23C18032701</strain>
    </source>
</reference>
<name>A0A3E1NLC9_9BACT</name>
<protein>
    <submittedName>
        <fullName evidence="1">XRE family transcriptional regulator</fullName>
    </submittedName>
</protein>
<evidence type="ECO:0000313" key="2">
    <source>
        <dbReference type="Proteomes" id="UP000261284"/>
    </source>
</evidence>
<accession>A0A3E1NLC9</accession>
<dbReference type="RefSeq" id="WP_116846716.1">
    <property type="nucleotide sequence ID" value="NZ_QTJU01000002.1"/>
</dbReference>
<dbReference type="Proteomes" id="UP000261284">
    <property type="component" value="Unassembled WGS sequence"/>
</dbReference>
<sequence>MTEVKKMVHHGRNIALFRNVKKYNQSGLVKLLGNKWDQKKISDLEMEAEIDETILKEIAPLLGVEVDVLKEFKSNEAGNNFYNYFQTNNGQIGGNPYGTVNFNPIEKILSFTSAR</sequence>